<keyword evidence="2" id="KW-1185">Reference proteome</keyword>
<comment type="caution">
    <text evidence="1">The sequence shown here is derived from an EMBL/GenBank/DDBJ whole genome shotgun (WGS) entry which is preliminary data.</text>
</comment>
<gene>
    <name evidence="1" type="ORF">FGO68_gene1760</name>
</gene>
<dbReference type="AlphaFoldDB" id="A0A8J8T5E4"/>
<sequence length="226" mass="26459">MQQIDRNIDINSSKFIESIIQTEQQTEQKSRCHILEYEMSNGFLREFEQIRPQFDQINICYLDQNREATLRQSSSQVNMQTGPSLYTRVKTVQKTTIKNQAPHSKIRCRSEFQNPLGMIEEESSEYSCSSSLFPPSERKMSGISLIYKKECSGGGNFDNEYEKANLSSKIKTDELFTQIPDEFEGLDICRIKCIKTETPYLLKEKFRKRQRAESGKRLVWHQQSRQ</sequence>
<dbReference type="Proteomes" id="UP000785679">
    <property type="component" value="Unassembled WGS sequence"/>
</dbReference>
<organism evidence="1 2">
    <name type="scientific">Halteria grandinella</name>
    <dbReference type="NCBI Taxonomy" id="5974"/>
    <lineage>
        <taxon>Eukaryota</taxon>
        <taxon>Sar</taxon>
        <taxon>Alveolata</taxon>
        <taxon>Ciliophora</taxon>
        <taxon>Intramacronucleata</taxon>
        <taxon>Spirotrichea</taxon>
        <taxon>Stichotrichia</taxon>
        <taxon>Sporadotrichida</taxon>
        <taxon>Halteriidae</taxon>
        <taxon>Halteria</taxon>
    </lineage>
</organism>
<dbReference type="EMBL" id="RRYP01005261">
    <property type="protein sequence ID" value="TNV82191.1"/>
    <property type="molecule type" value="Genomic_DNA"/>
</dbReference>
<evidence type="ECO:0000313" key="2">
    <source>
        <dbReference type="Proteomes" id="UP000785679"/>
    </source>
</evidence>
<evidence type="ECO:0000313" key="1">
    <source>
        <dbReference type="EMBL" id="TNV82191.1"/>
    </source>
</evidence>
<protein>
    <submittedName>
        <fullName evidence="1">Uncharacterized protein</fullName>
    </submittedName>
</protein>
<name>A0A8J8T5E4_HALGN</name>
<reference evidence="1" key="1">
    <citation type="submission" date="2019-06" db="EMBL/GenBank/DDBJ databases">
        <authorList>
            <person name="Zheng W."/>
        </authorList>
    </citation>
    <scope>NUCLEOTIDE SEQUENCE</scope>
    <source>
        <strain evidence="1">QDHG01</strain>
    </source>
</reference>
<proteinExistence type="predicted"/>
<accession>A0A8J8T5E4</accession>